<reference evidence="5 6" key="1">
    <citation type="journal article" date="2016" name="DNA Res.">
        <title>The draft genome of MD-2 pineapple using hybrid error correction of long reads.</title>
        <authorList>
            <person name="Redwan R.M."/>
            <person name="Saidin A."/>
            <person name="Kumar S.V."/>
        </authorList>
    </citation>
    <scope>NUCLEOTIDE SEQUENCE [LARGE SCALE GENOMIC DNA]</scope>
    <source>
        <strain evidence="6">cv. MD2</strain>
        <tissue evidence="5">Leaf</tissue>
    </source>
</reference>
<evidence type="ECO:0000256" key="3">
    <source>
        <dbReference type="SAM" id="SignalP"/>
    </source>
</evidence>
<name>A0A199UWH1_ANACO</name>
<keyword evidence="2" id="KW-1133">Transmembrane helix</keyword>
<sequence length="340" mass="36831">MKGIGVLFLIALVIPLVASEGDSDSFPSTTNNDTIVKHSNAAEMSPPDPVDAGGEKKRIEQGKGLQNGTKKNDEKDDSSESSLERKDQPVKETKVEEDSGEGSSDGSLASKTQPLRDSYVEECDPSNRCTDEKKKFIACLRVPGQDSLDLSLLIENRGTGSLDVHIVAPDFVTLEQAIVQLQAKEKKKINVSLRDGANDTMIVLKAGEGQCSLNLRNTLSGNARETSRVSSYINRRTRAASIFVFLAAVGIIGSALVCIKFWRRRPHSHEGSSAYQKVDMALPVSSGGKKEPDLSELWDNNWGDGWDDDVEAPITPSKPSSTPSSKGLASRRSAKDGWKD</sequence>
<comment type="caution">
    <text evidence="5">The sequence shown here is derived from an EMBL/GenBank/DDBJ whole genome shotgun (WGS) entry which is preliminary data.</text>
</comment>
<keyword evidence="2" id="KW-0472">Membrane</keyword>
<feature type="region of interest" description="Disordered" evidence="1">
    <location>
        <begin position="285"/>
        <end position="340"/>
    </location>
</feature>
<evidence type="ECO:0000313" key="5">
    <source>
        <dbReference type="EMBL" id="OAY69153.1"/>
    </source>
</evidence>
<feature type="transmembrane region" description="Helical" evidence="2">
    <location>
        <begin position="239"/>
        <end position="259"/>
    </location>
</feature>
<feature type="compositionally biased region" description="Basic and acidic residues" evidence="1">
    <location>
        <begin position="82"/>
        <end position="97"/>
    </location>
</feature>
<feature type="compositionally biased region" description="Low complexity" evidence="1">
    <location>
        <begin position="315"/>
        <end position="326"/>
    </location>
</feature>
<feature type="signal peptide" evidence="3">
    <location>
        <begin position="1"/>
        <end position="19"/>
    </location>
</feature>
<proteinExistence type="predicted"/>
<keyword evidence="2" id="KW-0812">Transmembrane</keyword>
<dbReference type="PANTHER" id="PTHR34200">
    <property type="entry name" value="DENTIN SIALOPHOSPHOPROTEIN-LIKE ISOFORM X1"/>
    <property type="match status" value="1"/>
</dbReference>
<dbReference type="EMBL" id="LSRQ01004554">
    <property type="protein sequence ID" value="OAY69153.1"/>
    <property type="molecule type" value="Genomic_DNA"/>
</dbReference>
<dbReference type="InterPro" id="IPR055780">
    <property type="entry name" value="DUF7356"/>
</dbReference>
<dbReference type="STRING" id="4615.A0A199UWH1"/>
<feature type="compositionally biased region" description="Polar residues" evidence="1">
    <location>
        <begin position="25"/>
        <end position="34"/>
    </location>
</feature>
<organism evidence="5 6">
    <name type="scientific">Ananas comosus</name>
    <name type="common">Pineapple</name>
    <name type="synonym">Ananas ananas</name>
    <dbReference type="NCBI Taxonomy" id="4615"/>
    <lineage>
        <taxon>Eukaryota</taxon>
        <taxon>Viridiplantae</taxon>
        <taxon>Streptophyta</taxon>
        <taxon>Embryophyta</taxon>
        <taxon>Tracheophyta</taxon>
        <taxon>Spermatophyta</taxon>
        <taxon>Magnoliopsida</taxon>
        <taxon>Liliopsida</taxon>
        <taxon>Poales</taxon>
        <taxon>Bromeliaceae</taxon>
        <taxon>Bromelioideae</taxon>
        <taxon>Ananas</taxon>
    </lineage>
</organism>
<feature type="chain" id="PRO_5008285501" description="DUF7356 domain-containing protein" evidence="3">
    <location>
        <begin position="20"/>
        <end position="340"/>
    </location>
</feature>
<evidence type="ECO:0000313" key="6">
    <source>
        <dbReference type="Proteomes" id="UP000092600"/>
    </source>
</evidence>
<dbReference type="PANTHER" id="PTHR34200:SF8">
    <property type="entry name" value="TRANSMEMBRANE PROTEIN"/>
    <property type="match status" value="1"/>
</dbReference>
<accession>A0A199UWH1</accession>
<evidence type="ECO:0000259" key="4">
    <source>
        <dbReference type="Pfam" id="PF24053"/>
    </source>
</evidence>
<keyword evidence="3" id="KW-0732">Signal</keyword>
<dbReference type="Proteomes" id="UP000092600">
    <property type="component" value="Unassembled WGS sequence"/>
</dbReference>
<gene>
    <name evidence="5" type="ORF">ACMD2_10061</name>
</gene>
<evidence type="ECO:0000256" key="2">
    <source>
        <dbReference type="SAM" id="Phobius"/>
    </source>
</evidence>
<dbReference type="AlphaFoldDB" id="A0A199UWH1"/>
<dbReference type="Pfam" id="PF24053">
    <property type="entry name" value="DUF7356"/>
    <property type="match status" value="1"/>
</dbReference>
<evidence type="ECO:0000256" key="1">
    <source>
        <dbReference type="SAM" id="MobiDB-lite"/>
    </source>
</evidence>
<feature type="region of interest" description="Disordered" evidence="1">
    <location>
        <begin position="20"/>
        <end position="127"/>
    </location>
</feature>
<feature type="domain" description="DUF7356" evidence="4">
    <location>
        <begin position="119"/>
        <end position="217"/>
    </location>
</feature>
<protein>
    <recommendedName>
        <fullName evidence="4">DUF7356 domain-containing protein</fullName>
    </recommendedName>
</protein>